<feature type="binding site" evidence="8">
    <location>
        <position position="124"/>
    </location>
    <ligand>
        <name>Fe cation</name>
        <dbReference type="ChEBI" id="CHEBI:24875"/>
    </ligand>
</feature>
<dbReference type="InterPro" id="IPR036388">
    <property type="entry name" value="WH-like_DNA-bd_sf"/>
</dbReference>
<dbReference type="CDD" id="cd07153">
    <property type="entry name" value="Fur_like"/>
    <property type="match status" value="1"/>
</dbReference>
<feature type="binding site" evidence="7">
    <location>
        <position position="135"/>
    </location>
    <ligand>
        <name>Zn(2+)</name>
        <dbReference type="ChEBI" id="CHEBI:29105"/>
    </ligand>
</feature>
<keyword evidence="10" id="KW-1185">Reference proteome</keyword>
<comment type="similarity">
    <text evidence="1">Belongs to the Fur family.</text>
</comment>
<keyword evidence="6" id="KW-0804">Transcription</keyword>
<keyword evidence="8" id="KW-0408">Iron</keyword>
<dbReference type="Gene3D" id="3.30.1490.190">
    <property type="match status" value="1"/>
</dbReference>
<evidence type="ECO:0000256" key="1">
    <source>
        <dbReference type="ARBA" id="ARBA00007957"/>
    </source>
</evidence>
<dbReference type="GO" id="GO:0000976">
    <property type="term" value="F:transcription cis-regulatory region binding"/>
    <property type="evidence" value="ECO:0007669"/>
    <property type="project" value="TreeGrafter"/>
</dbReference>
<dbReference type="eggNOG" id="COG0735">
    <property type="taxonomic scope" value="Bacteria"/>
</dbReference>
<dbReference type="GO" id="GO:0008270">
    <property type="term" value="F:zinc ion binding"/>
    <property type="evidence" value="ECO:0007669"/>
    <property type="project" value="TreeGrafter"/>
</dbReference>
<dbReference type="InterPro" id="IPR036390">
    <property type="entry name" value="WH_DNA-bd_sf"/>
</dbReference>
<feature type="binding site" evidence="7">
    <location>
        <position position="95"/>
    </location>
    <ligand>
        <name>Zn(2+)</name>
        <dbReference type="ChEBI" id="CHEBI:29105"/>
    </ligand>
</feature>
<dbReference type="InterPro" id="IPR002481">
    <property type="entry name" value="FUR"/>
</dbReference>
<sequence>MVILMQQSASPKPLRYSRQRERLLEVLRGTATHPTAGWLYDMLKPEFPNLSLGTVYRNLAVLIEQGVVKKIDSGSTFDRYEAKTTPHYHLICRECGTIIDFEKRLFPEIDAVISEVADFTVEGHRIDFFGTCSACRDRNRNNS</sequence>
<evidence type="ECO:0000256" key="5">
    <source>
        <dbReference type="ARBA" id="ARBA00023125"/>
    </source>
</evidence>
<evidence type="ECO:0000256" key="3">
    <source>
        <dbReference type="ARBA" id="ARBA00022833"/>
    </source>
</evidence>
<comment type="cofactor">
    <cofactor evidence="8">
        <name>Mn(2+)</name>
        <dbReference type="ChEBI" id="CHEBI:29035"/>
    </cofactor>
    <cofactor evidence="8">
        <name>Fe(2+)</name>
        <dbReference type="ChEBI" id="CHEBI:29033"/>
    </cofactor>
    <text evidence="8">Binds 1 Mn(2+) or Fe(2+) ion per subunit.</text>
</comment>
<organism evidence="9 10">
    <name type="scientific">Chlorobium phaeobacteroides (strain DSM 266 / SMG 266 / 2430)</name>
    <dbReference type="NCBI Taxonomy" id="290317"/>
    <lineage>
        <taxon>Bacteria</taxon>
        <taxon>Pseudomonadati</taxon>
        <taxon>Chlorobiota</taxon>
        <taxon>Chlorobiia</taxon>
        <taxon>Chlorobiales</taxon>
        <taxon>Chlorobiaceae</taxon>
        <taxon>Chlorobium/Pelodictyon group</taxon>
        <taxon>Chlorobium</taxon>
    </lineage>
</organism>
<reference evidence="9 10" key="1">
    <citation type="submission" date="2006-12" db="EMBL/GenBank/DDBJ databases">
        <title>Complete sequence of Chlorobium phaeobacteroides DSM 266.</title>
        <authorList>
            <consortium name="US DOE Joint Genome Institute"/>
            <person name="Copeland A."/>
            <person name="Lucas S."/>
            <person name="Lapidus A."/>
            <person name="Barry K."/>
            <person name="Detter J.C."/>
            <person name="Glavina del Rio T."/>
            <person name="Hammon N."/>
            <person name="Israni S."/>
            <person name="Pitluck S."/>
            <person name="Goltsman E."/>
            <person name="Schmutz J."/>
            <person name="Larimer F."/>
            <person name="Land M."/>
            <person name="Hauser L."/>
            <person name="Mikhailova N."/>
            <person name="Li T."/>
            <person name="Overmann J."/>
            <person name="Bryant D.A."/>
            <person name="Richardson P."/>
        </authorList>
    </citation>
    <scope>NUCLEOTIDE SEQUENCE [LARGE SCALE GENOMIC DNA]</scope>
    <source>
        <strain evidence="9 10">DSM 266</strain>
    </source>
</reference>
<evidence type="ECO:0000313" key="9">
    <source>
        <dbReference type="EMBL" id="ABL64807.1"/>
    </source>
</evidence>
<accession>A1BEI0</accession>
<keyword evidence="4" id="KW-0805">Transcription regulation</keyword>
<comment type="cofactor">
    <cofactor evidence="7">
        <name>Zn(2+)</name>
        <dbReference type="ChEBI" id="CHEBI:29105"/>
    </cofactor>
    <text evidence="7">Binds 1 zinc ion per subunit.</text>
</comment>
<keyword evidence="2" id="KW-0678">Repressor</keyword>
<keyword evidence="3 7" id="KW-0862">Zinc</keyword>
<evidence type="ECO:0000256" key="8">
    <source>
        <dbReference type="PIRSR" id="PIRSR602481-2"/>
    </source>
</evidence>
<evidence type="ECO:0000256" key="2">
    <source>
        <dbReference type="ARBA" id="ARBA00022491"/>
    </source>
</evidence>
<dbReference type="GO" id="GO:1900376">
    <property type="term" value="P:regulation of secondary metabolite biosynthetic process"/>
    <property type="evidence" value="ECO:0007669"/>
    <property type="project" value="TreeGrafter"/>
</dbReference>
<protein>
    <submittedName>
        <fullName evidence="9">Ferric uptake regulator, Fur family</fullName>
    </submittedName>
</protein>
<evidence type="ECO:0000256" key="6">
    <source>
        <dbReference type="ARBA" id="ARBA00023163"/>
    </source>
</evidence>
<evidence type="ECO:0000256" key="4">
    <source>
        <dbReference type="ARBA" id="ARBA00023015"/>
    </source>
</evidence>
<dbReference type="KEGG" id="cph:Cpha266_0754"/>
<dbReference type="STRING" id="290317.Cpha266_0754"/>
<dbReference type="PANTHER" id="PTHR33202">
    <property type="entry name" value="ZINC UPTAKE REGULATION PROTEIN"/>
    <property type="match status" value="1"/>
</dbReference>
<dbReference type="GO" id="GO:0045892">
    <property type="term" value="P:negative regulation of DNA-templated transcription"/>
    <property type="evidence" value="ECO:0007669"/>
    <property type="project" value="TreeGrafter"/>
</dbReference>
<keyword evidence="5" id="KW-0238">DNA-binding</keyword>
<dbReference type="SUPFAM" id="SSF46785">
    <property type="entry name" value="Winged helix' DNA-binding domain"/>
    <property type="match status" value="1"/>
</dbReference>
<dbReference type="GO" id="GO:0003700">
    <property type="term" value="F:DNA-binding transcription factor activity"/>
    <property type="evidence" value="ECO:0007669"/>
    <property type="project" value="InterPro"/>
</dbReference>
<keyword evidence="7" id="KW-0479">Metal-binding</keyword>
<dbReference type="InterPro" id="IPR043135">
    <property type="entry name" value="Fur_C"/>
</dbReference>
<feature type="binding site" evidence="7">
    <location>
        <position position="132"/>
    </location>
    <ligand>
        <name>Zn(2+)</name>
        <dbReference type="ChEBI" id="CHEBI:29105"/>
    </ligand>
</feature>
<dbReference type="HOGENOM" id="CLU_096072_4_2_10"/>
<gene>
    <name evidence="9" type="ordered locus">Cpha266_0754</name>
</gene>
<proteinExistence type="inferred from homology"/>
<feature type="binding site" evidence="7">
    <location>
        <position position="92"/>
    </location>
    <ligand>
        <name>Zn(2+)</name>
        <dbReference type="ChEBI" id="CHEBI:29105"/>
    </ligand>
</feature>
<dbReference type="EMBL" id="CP000492">
    <property type="protein sequence ID" value="ABL64807.1"/>
    <property type="molecule type" value="Genomic_DNA"/>
</dbReference>
<dbReference type="Proteomes" id="UP000008701">
    <property type="component" value="Chromosome"/>
</dbReference>
<dbReference type="PANTHER" id="PTHR33202:SF7">
    <property type="entry name" value="FERRIC UPTAKE REGULATION PROTEIN"/>
    <property type="match status" value="1"/>
</dbReference>
<dbReference type="Pfam" id="PF01475">
    <property type="entry name" value="FUR"/>
    <property type="match status" value="1"/>
</dbReference>
<dbReference type="Gene3D" id="1.10.10.10">
    <property type="entry name" value="Winged helix-like DNA-binding domain superfamily/Winged helix DNA-binding domain"/>
    <property type="match status" value="1"/>
</dbReference>
<evidence type="ECO:0000256" key="7">
    <source>
        <dbReference type="PIRSR" id="PIRSR602481-1"/>
    </source>
</evidence>
<name>A1BEI0_CHLPD</name>
<dbReference type="AlphaFoldDB" id="A1BEI0"/>
<evidence type="ECO:0000313" key="10">
    <source>
        <dbReference type="Proteomes" id="UP000008701"/>
    </source>
</evidence>